<accession>A0A1Y2B5V7</accession>
<comment type="caution">
    <text evidence="2">The sequence shown here is derived from an EMBL/GenBank/DDBJ whole genome shotgun (WGS) entry which is preliminary data.</text>
</comment>
<sequence>MILVYNSQLDNLQKKYEIVKSNSAYLEQHYEEQNRLNNERMRILGEAKLAINNLYERAESRNKQNSRYTPPKVVINPLGKKTKSNAGTLNKISGLLQSSQYQHNPMNINDLLKNDNISESLPKTYNSNIDDRSIDNRWDTSSFKTSEGNIDFTYTNEIKNRSNHESTINSDHQNNVNIHPSNNNDTNNFENYTYNMKSLYEKLLVIQARVIDLQKKILKVL</sequence>
<dbReference type="OrthoDB" id="10649394at2759"/>
<organism evidence="2 3">
    <name type="scientific">Neocallimastix californiae</name>
    <dbReference type="NCBI Taxonomy" id="1754190"/>
    <lineage>
        <taxon>Eukaryota</taxon>
        <taxon>Fungi</taxon>
        <taxon>Fungi incertae sedis</taxon>
        <taxon>Chytridiomycota</taxon>
        <taxon>Chytridiomycota incertae sedis</taxon>
        <taxon>Neocallimastigomycetes</taxon>
        <taxon>Neocallimastigales</taxon>
        <taxon>Neocallimastigaceae</taxon>
        <taxon>Neocallimastix</taxon>
    </lineage>
</organism>
<evidence type="ECO:0000256" key="1">
    <source>
        <dbReference type="SAM" id="MobiDB-lite"/>
    </source>
</evidence>
<dbReference type="EMBL" id="MCOG01000176">
    <property type="protein sequence ID" value="ORY30076.1"/>
    <property type="molecule type" value="Genomic_DNA"/>
</dbReference>
<protein>
    <submittedName>
        <fullName evidence="2">Uncharacterized protein</fullName>
    </submittedName>
</protein>
<keyword evidence="3" id="KW-1185">Reference proteome</keyword>
<name>A0A1Y2B5V7_9FUNG</name>
<dbReference type="AlphaFoldDB" id="A0A1Y2B5V7"/>
<feature type="region of interest" description="Disordered" evidence="1">
    <location>
        <begin position="164"/>
        <end position="184"/>
    </location>
</feature>
<feature type="compositionally biased region" description="Polar residues" evidence="1">
    <location>
        <begin position="165"/>
        <end position="181"/>
    </location>
</feature>
<proteinExistence type="predicted"/>
<dbReference type="STRING" id="1754190.A0A1Y2B5V7"/>
<evidence type="ECO:0000313" key="3">
    <source>
        <dbReference type="Proteomes" id="UP000193920"/>
    </source>
</evidence>
<gene>
    <name evidence="2" type="ORF">LY90DRAFT_512751</name>
</gene>
<reference evidence="2 3" key="1">
    <citation type="submission" date="2016-08" db="EMBL/GenBank/DDBJ databases">
        <title>A Parts List for Fungal Cellulosomes Revealed by Comparative Genomics.</title>
        <authorList>
            <consortium name="DOE Joint Genome Institute"/>
            <person name="Haitjema C.H."/>
            <person name="Gilmore S.P."/>
            <person name="Henske J.K."/>
            <person name="Solomon K.V."/>
            <person name="De Groot R."/>
            <person name="Kuo A."/>
            <person name="Mondo S.J."/>
            <person name="Salamov A.A."/>
            <person name="Labutti K."/>
            <person name="Zhao Z."/>
            <person name="Chiniquy J."/>
            <person name="Barry K."/>
            <person name="Brewer H.M."/>
            <person name="Purvine S.O."/>
            <person name="Wright A.T."/>
            <person name="Boxma B."/>
            <person name="Van Alen T."/>
            <person name="Hackstein J.H."/>
            <person name="Baker S.E."/>
            <person name="Grigoriev I.V."/>
            <person name="O'Malley M.A."/>
        </authorList>
    </citation>
    <scope>NUCLEOTIDE SEQUENCE [LARGE SCALE GENOMIC DNA]</scope>
    <source>
        <strain evidence="2 3">G1</strain>
    </source>
</reference>
<dbReference type="Proteomes" id="UP000193920">
    <property type="component" value="Unassembled WGS sequence"/>
</dbReference>
<evidence type="ECO:0000313" key="2">
    <source>
        <dbReference type="EMBL" id="ORY30076.1"/>
    </source>
</evidence>